<feature type="region of interest" description="Disordered" evidence="1">
    <location>
        <begin position="72"/>
        <end position="115"/>
    </location>
</feature>
<dbReference type="InterPro" id="IPR000396">
    <property type="entry name" value="Pdiesterase2"/>
</dbReference>
<dbReference type="AlphaFoldDB" id="A0A8H3TVD2"/>
<dbReference type="GO" id="GO:0004115">
    <property type="term" value="F:3',5'-cyclic-AMP phosphodiesterase activity"/>
    <property type="evidence" value="ECO:0007669"/>
    <property type="project" value="InterPro"/>
</dbReference>
<accession>A0A8H3TVD2</accession>
<evidence type="ECO:0000256" key="1">
    <source>
        <dbReference type="SAM" id="MobiDB-lite"/>
    </source>
</evidence>
<gene>
    <name evidence="2" type="ORF">NliqN6_4244</name>
</gene>
<dbReference type="GO" id="GO:0047555">
    <property type="term" value="F:3',5'-cyclic-GMP phosphodiesterase activity"/>
    <property type="evidence" value="ECO:0007669"/>
    <property type="project" value="TreeGrafter"/>
</dbReference>
<dbReference type="Pfam" id="PF02112">
    <property type="entry name" value="PDEase_II"/>
    <property type="match status" value="2"/>
</dbReference>
<organism evidence="2 3">
    <name type="scientific">Naganishia liquefaciens</name>
    <dbReference type="NCBI Taxonomy" id="104408"/>
    <lineage>
        <taxon>Eukaryota</taxon>
        <taxon>Fungi</taxon>
        <taxon>Dikarya</taxon>
        <taxon>Basidiomycota</taxon>
        <taxon>Agaricomycotina</taxon>
        <taxon>Tremellomycetes</taxon>
        <taxon>Filobasidiales</taxon>
        <taxon>Filobasidiaceae</taxon>
        <taxon>Naganishia</taxon>
    </lineage>
</organism>
<comment type="caution">
    <text evidence="2">The sequence shown here is derived from an EMBL/GenBank/DDBJ whole genome shotgun (WGS) entry which is preliminary data.</text>
</comment>
<dbReference type="Proteomes" id="UP000620104">
    <property type="component" value="Unassembled WGS sequence"/>
</dbReference>
<name>A0A8H3TVD2_9TREE</name>
<protein>
    <submittedName>
        <fullName evidence="2">Uncharacterized protein</fullName>
    </submittedName>
</protein>
<dbReference type="OrthoDB" id="258495at2759"/>
<feature type="region of interest" description="Disordered" evidence="1">
    <location>
        <begin position="314"/>
        <end position="334"/>
    </location>
</feature>
<reference evidence="2" key="1">
    <citation type="submission" date="2020-07" db="EMBL/GenBank/DDBJ databases">
        <title>Draft Genome Sequence of a Deep-Sea Yeast, Naganishia (Cryptococcus) liquefaciens strain N6.</title>
        <authorList>
            <person name="Han Y.W."/>
            <person name="Kajitani R."/>
            <person name="Morimoto H."/>
            <person name="Parhat M."/>
            <person name="Tsubouchi H."/>
            <person name="Bakenova O."/>
            <person name="Ogata M."/>
            <person name="Argunhan B."/>
            <person name="Aoki R."/>
            <person name="Kajiwara S."/>
            <person name="Itoh T."/>
            <person name="Iwasaki H."/>
        </authorList>
    </citation>
    <scope>NUCLEOTIDE SEQUENCE</scope>
    <source>
        <strain evidence="2">N6</strain>
    </source>
</reference>
<evidence type="ECO:0000313" key="2">
    <source>
        <dbReference type="EMBL" id="GHJ87842.1"/>
    </source>
</evidence>
<dbReference type="PANTHER" id="PTHR28283:SF1">
    <property type="entry name" value="3',5'-CYCLIC-NUCLEOTIDE PHOSPHODIESTERASE 1"/>
    <property type="match status" value="1"/>
</dbReference>
<dbReference type="EMBL" id="BLZA01000023">
    <property type="protein sequence ID" value="GHJ87842.1"/>
    <property type="molecule type" value="Genomic_DNA"/>
</dbReference>
<dbReference type="PANTHER" id="PTHR28283">
    <property type="entry name" value="3',5'-CYCLIC-NUCLEOTIDE PHOSPHODIESTERASE 1"/>
    <property type="match status" value="1"/>
</dbReference>
<sequence length="593" mass="64985">MKMRPEPAFEIVCLGAGGGPLEGDVLGYMCKPYARRWDEGWLGLEGGCGIGALTALLHQAILTKALRRLHEASNNPSPASLSHHAFAHHPTSSSREPIDTEPILSSAPPSPPISTVPLNRKNIEESINSKPPQVLSKLGIAGKEQVHVEEGILFPGVEWPEGYSTPVLKAAWLFSHLTSYLITHAHFDHTLSLVLATGSLPNPPDLAPIHSLVDKTCPSSDLARRPVYASLSSLHKISKIYQGDVWPELGCWAESFPHDQRRPSAKRDLILTETGLVDSKAMSSSSSPPDGVGPGLVDHSEAMNHQQPLGMRMASSQNTMSNIKEKDRAQRRRSFRDTNLAQEIPENMDIAPTNGQTEPISIAGSSHVHRMKMQPAYELKPGVGVQYCPTPPFPILQRIPLRPAVSRDSRKDLIMTVQELPVSHGTTTQGNYESSAFFIRISQEPSAAEAGPVAIPEAEILFFGDIESSQTGQVARELNRRVWQVAAGKWTTGTLRAIFIECSYVGSRPSHLMFGHLSPPSLFAELELMASFLPRGEDPPLAGLRVFIQHVKEPLIPEEPIKQKIGRELEDLEKEHPLGVQFVCLARGMRISI</sequence>
<dbReference type="GO" id="GO:0006198">
    <property type="term" value="P:cAMP catabolic process"/>
    <property type="evidence" value="ECO:0007669"/>
    <property type="project" value="InterPro"/>
</dbReference>
<keyword evidence="3" id="KW-1185">Reference proteome</keyword>
<dbReference type="GO" id="GO:1902660">
    <property type="term" value="P:negative regulation of glucose mediated signaling pathway"/>
    <property type="evidence" value="ECO:0007669"/>
    <property type="project" value="TreeGrafter"/>
</dbReference>
<proteinExistence type="predicted"/>
<evidence type="ECO:0000313" key="3">
    <source>
        <dbReference type="Proteomes" id="UP000620104"/>
    </source>
</evidence>